<proteinExistence type="predicted"/>
<evidence type="ECO:0000313" key="2">
    <source>
        <dbReference type="EMBL" id="CAA6830771.1"/>
    </source>
</evidence>
<protein>
    <submittedName>
        <fullName evidence="2">Uncharacterized protein conserved in bacteria</fullName>
    </submittedName>
</protein>
<dbReference type="GO" id="GO:0030151">
    <property type="term" value="F:molybdenum ion binding"/>
    <property type="evidence" value="ECO:0007669"/>
    <property type="project" value="InterPro"/>
</dbReference>
<dbReference type="InterPro" id="IPR052353">
    <property type="entry name" value="Benzoxazolinone_Detox_Enz"/>
</dbReference>
<accession>A0A6S6UIV6</accession>
<reference evidence="2" key="1">
    <citation type="submission" date="2020-01" db="EMBL/GenBank/DDBJ databases">
        <authorList>
            <person name="Meier V. D."/>
            <person name="Meier V D."/>
        </authorList>
    </citation>
    <scope>NUCLEOTIDE SEQUENCE</scope>
    <source>
        <strain evidence="2">HLG_WM_MAG_09</strain>
    </source>
</reference>
<dbReference type="GO" id="GO:0003824">
    <property type="term" value="F:catalytic activity"/>
    <property type="evidence" value="ECO:0007669"/>
    <property type="project" value="InterPro"/>
</dbReference>
<dbReference type="InterPro" id="IPR011037">
    <property type="entry name" value="Pyrv_Knase-like_insert_dom_sf"/>
</dbReference>
<gene>
    <name evidence="2" type="ORF">HELGO_WM26789</name>
</gene>
<dbReference type="PROSITE" id="PS51340">
    <property type="entry name" value="MOSC"/>
    <property type="match status" value="1"/>
</dbReference>
<dbReference type="PANTHER" id="PTHR30212:SF2">
    <property type="entry name" value="PROTEIN YIIM"/>
    <property type="match status" value="1"/>
</dbReference>
<dbReference type="GO" id="GO:0030170">
    <property type="term" value="F:pyridoxal phosphate binding"/>
    <property type="evidence" value="ECO:0007669"/>
    <property type="project" value="InterPro"/>
</dbReference>
<dbReference type="PANTHER" id="PTHR30212">
    <property type="entry name" value="PROTEIN YIIM"/>
    <property type="match status" value="1"/>
</dbReference>
<sequence length="166" mass="19022">MHGGPEKALHQYAVASYFLMQKAFPELAGKLSVGSMGENISAQGMHEQNVFIGDIYLMGGITVQVSQPRQPCWKINSKFDDSRLVKFVTQTYINGWYFRVLESGEMKAGDGIELLERPNELSVYNFLRIYNDPRASRFYLETALNCEGLNPAWQKKLQQRFDHLYS</sequence>
<feature type="domain" description="MOSC" evidence="1">
    <location>
        <begin position="1"/>
        <end position="115"/>
    </location>
</feature>
<evidence type="ECO:0000259" key="1">
    <source>
        <dbReference type="PROSITE" id="PS51340"/>
    </source>
</evidence>
<name>A0A6S6UIV6_9GAMM</name>
<dbReference type="Pfam" id="PF03473">
    <property type="entry name" value="MOSC"/>
    <property type="match status" value="1"/>
</dbReference>
<organism evidence="2">
    <name type="scientific">uncultured Thiotrichaceae bacterium</name>
    <dbReference type="NCBI Taxonomy" id="298394"/>
    <lineage>
        <taxon>Bacteria</taxon>
        <taxon>Pseudomonadati</taxon>
        <taxon>Pseudomonadota</taxon>
        <taxon>Gammaproteobacteria</taxon>
        <taxon>Thiotrichales</taxon>
        <taxon>Thiotrichaceae</taxon>
        <taxon>environmental samples</taxon>
    </lineage>
</organism>
<dbReference type="Gene3D" id="2.40.33.20">
    <property type="entry name" value="PK beta-barrel domain-like"/>
    <property type="match status" value="1"/>
</dbReference>
<dbReference type="EMBL" id="CACVAT010000628">
    <property type="protein sequence ID" value="CAA6830771.1"/>
    <property type="molecule type" value="Genomic_DNA"/>
</dbReference>
<dbReference type="AlphaFoldDB" id="A0A6S6UIV6"/>
<dbReference type="SUPFAM" id="SSF50800">
    <property type="entry name" value="PK beta-barrel domain-like"/>
    <property type="match status" value="1"/>
</dbReference>
<dbReference type="InterPro" id="IPR005302">
    <property type="entry name" value="MoCF_Sase_C"/>
</dbReference>